<dbReference type="GeneID" id="101512339"/>
<dbReference type="Pfam" id="PF00646">
    <property type="entry name" value="F-box"/>
    <property type="match status" value="1"/>
</dbReference>
<feature type="domain" description="F-box" evidence="1">
    <location>
        <begin position="54"/>
        <end position="107"/>
    </location>
</feature>
<dbReference type="OrthoDB" id="612216at2759"/>
<keyword evidence="2" id="KW-1185">Reference proteome</keyword>
<dbReference type="PANTHER" id="PTHR34223:SF51">
    <property type="entry name" value="OS06G0556300 PROTEIN"/>
    <property type="match status" value="1"/>
</dbReference>
<dbReference type="InterPro" id="IPR001810">
    <property type="entry name" value="F-box_dom"/>
</dbReference>
<dbReference type="RefSeq" id="XP_004486837.1">
    <property type="nucleotide sequence ID" value="XM_004486780.3"/>
</dbReference>
<dbReference type="InterPro" id="IPR036047">
    <property type="entry name" value="F-box-like_dom_sf"/>
</dbReference>
<dbReference type="PANTHER" id="PTHR34223">
    <property type="entry name" value="OS11G0201299 PROTEIN"/>
    <property type="match status" value="1"/>
</dbReference>
<dbReference type="RefSeq" id="XP_073223170.1">
    <property type="nucleotide sequence ID" value="XM_073367069.1"/>
</dbReference>
<dbReference type="KEGG" id="cam:101512339"/>
<organism evidence="2 4">
    <name type="scientific">Cicer arietinum</name>
    <name type="common">Chickpea</name>
    <name type="synonym">Garbanzo</name>
    <dbReference type="NCBI Taxonomy" id="3827"/>
    <lineage>
        <taxon>Eukaryota</taxon>
        <taxon>Viridiplantae</taxon>
        <taxon>Streptophyta</taxon>
        <taxon>Embryophyta</taxon>
        <taxon>Tracheophyta</taxon>
        <taxon>Spermatophyta</taxon>
        <taxon>Magnoliopsida</taxon>
        <taxon>eudicotyledons</taxon>
        <taxon>Gunneridae</taxon>
        <taxon>Pentapetalae</taxon>
        <taxon>rosids</taxon>
        <taxon>fabids</taxon>
        <taxon>Fabales</taxon>
        <taxon>Fabaceae</taxon>
        <taxon>Papilionoideae</taxon>
        <taxon>50 kb inversion clade</taxon>
        <taxon>NPAAA clade</taxon>
        <taxon>Hologalegina</taxon>
        <taxon>IRL clade</taxon>
        <taxon>Cicereae</taxon>
        <taxon>Cicer</taxon>
    </lineage>
</organism>
<dbReference type="Gene3D" id="1.20.1280.50">
    <property type="match status" value="1"/>
</dbReference>
<dbReference type="Gene3D" id="3.80.10.10">
    <property type="entry name" value="Ribonuclease Inhibitor"/>
    <property type="match status" value="1"/>
</dbReference>
<evidence type="ECO:0000313" key="2">
    <source>
        <dbReference type="Proteomes" id="UP000087171"/>
    </source>
</evidence>
<dbReference type="InterPro" id="IPR053781">
    <property type="entry name" value="F-box_AtFBL13-like"/>
</dbReference>
<reference evidence="2" key="1">
    <citation type="journal article" date="2013" name="Nat. Biotechnol.">
        <title>Draft genome sequence of chickpea (Cicer arietinum) provides a resource for trait improvement.</title>
        <authorList>
            <person name="Varshney R.K."/>
            <person name="Song C."/>
            <person name="Saxena R.K."/>
            <person name="Azam S."/>
            <person name="Yu S."/>
            <person name="Sharpe A.G."/>
            <person name="Cannon S."/>
            <person name="Baek J."/>
            <person name="Rosen B.D."/>
            <person name="Tar'an B."/>
            <person name="Millan T."/>
            <person name="Zhang X."/>
            <person name="Ramsay L.D."/>
            <person name="Iwata A."/>
            <person name="Wang Y."/>
            <person name="Nelson W."/>
            <person name="Farmer A.D."/>
            <person name="Gaur P.M."/>
            <person name="Soderlund C."/>
            <person name="Penmetsa R.V."/>
            <person name="Xu C."/>
            <person name="Bharti A.K."/>
            <person name="He W."/>
            <person name="Winter P."/>
            <person name="Zhao S."/>
            <person name="Hane J.K."/>
            <person name="Carrasquilla-Garcia N."/>
            <person name="Condie J.A."/>
            <person name="Upadhyaya H.D."/>
            <person name="Luo M.C."/>
            <person name="Thudi M."/>
            <person name="Gowda C.L."/>
            <person name="Singh N.P."/>
            <person name="Lichtenzveig J."/>
            <person name="Gali K.K."/>
            <person name="Rubio J."/>
            <person name="Nadarajan N."/>
            <person name="Dolezel J."/>
            <person name="Bansal K.C."/>
            <person name="Xu X."/>
            <person name="Edwards D."/>
            <person name="Zhang G."/>
            <person name="Kahl G."/>
            <person name="Gil J."/>
            <person name="Singh K.B."/>
            <person name="Datta S.K."/>
            <person name="Jackson S.A."/>
            <person name="Wang J."/>
            <person name="Cook D.R."/>
        </authorList>
    </citation>
    <scope>NUCLEOTIDE SEQUENCE [LARGE SCALE GENOMIC DNA]</scope>
    <source>
        <strain evidence="2">cv. CDC Frontier</strain>
    </source>
</reference>
<dbReference type="SUPFAM" id="SSF52047">
    <property type="entry name" value="RNI-like"/>
    <property type="match status" value="1"/>
</dbReference>
<protein>
    <submittedName>
        <fullName evidence="3 4">F-box/LRR-repeat protein At3g58980-like</fullName>
    </submittedName>
</protein>
<dbReference type="STRING" id="3827.A0A1S2XBP2"/>
<accession>A0A1S2XBP2</accession>
<evidence type="ECO:0000313" key="4">
    <source>
        <dbReference type="RefSeq" id="XP_004486837.1"/>
    </source>
</evidence>
<dbReference type="SUPFAM" id="SSF81383">
    <property type="entry name" value="F-box domain"/>
    <property type="match status" value="1"/>
</dbReference>
<dbReference type="RefSeq" id="XP_004486836.1">
    <property type="nucleotide sequence ID" value="XM_004486779.3"/>
</dbReference>
<evidence type="ECO:0000259" key="1">
    <source>
        <dbReference type="PROSITE" id="PS50181"/>
    </source>
</evidence>
<dbReference type="CDD" id="cd22160">
    <property type="entry name" value="F-box_AtFBL13-like"/>
    <property type="match status" value="1"/>
</dbReference>
<dbReference type="InterPro" id="IPR032675">
    <property type="entry name" value="LRR_dom_sf"/>
</dbReference>
<reference evidence="3 4" key="2">
    <citation type="submission" date="2025-04" db="UniProtKB">
        <authorList>
            <consortium name="RefSeq"/>
        </authorList>
    </citation>
    <scope>IDENTIFICATION</scope>
    <source>
        <tissue evidence="3 4">Etiolated seedlings</tissue>
    </source>
</reference>
<gene>
    <name evidence="3 4" type="primary">LOC101512339</name>
</gene>
<dbReference type="InterPro" id="IPR053197">
    <property type="entry name" value="F-box_SCFL_complex_component"/>
</dbReference>
<sequence length="443" mass="50317">MSGTINNTINSIECCEAGMQKKTVFQGSGPILKKTKLSISAHQVKDNNEASECQDKFDDMPDCLILHILSFMETKEAVRTCVLSKRWRNLWTSILCLNFNSKSFHRLADFKKFVLWVLSRRDSSLVKVLTYCRASVDYATDQNLFNKVIDHATSHGIEEIRINLRAKICGSPPVDIPLSLFNCQSLKRLELKNCHPTNVSLPLTCEPMKKLLHLEHFTVDPDRAEFSNSFACLANLFGFTTLTTLSLSNMTLSCTGIDSLNPFVNCVNLKNLHLSKMSFKSELVPKDFVISAPRLNHLTLTCNRFKCKIVVAAPQLINFSYLYFSPCAFFEFSIPSLDDLTFDIREPNNQSEEPHQRRGQMTSHGSINMIRGHHDTKLSFSTAEVTCGIAVMPEKEERSSISKWKSLNLHAGSTYKIFINNLDHITAYFRRFSQNEDFEIVTV</sequence>
<dbReference type="SMART" id="SM00256">
    <property type="entry name" value="FBOX"/>
    <property type="match status" value="1"/>
</dbReference>
<name>A0A1S2XBP2_CICAR</name>
<dbReference type="PROSITE" id="PS50181">
    <property type="entry name" value="FBOX"/>
    <property type="match status" value="1"/>
</dbReference>
<dbReference type="PaxDb" id="3827-XP_004486836.1"/>
<proteinExistence type="predicted"/>
<dbReference type="Proteomes" id="UP000087171">
    <property type="component" value="Chromosome Ca1"/>
</dbReference>
<evidence type="ECO:0000313" key="3">
    <source>
        <dbReference type="RefSeq" id="XP_004486836.1"/>
    </source>
</evidence>
<dbReference type="AlphaFoldDB" id="A0A1S2XBP2"/>